<dbReference type="AlphaFoldDB" id="A0A7J0HAE4"/>
<protein>
    <submittedName>
        <fullName evidence="1">Uncharacterized protein</fullName>
    </submittedName>
</protein>
<comment type="caution">
    <text evidence="1">The sequence shown here is derived from an EMBL/GenBank/DDBJ whole genome shotgun (WGS) entry which is preliminary data.</text>
</comment>
<dbReference type="EMBL" id="BJWL01000028">
    <property type="protein sequence ID" value="GFZ20046.1"/>
    <property type="molecule type" value="Genomic_DNA"/>
</dbReference>
<organism evidence="1 2">
    <name type="scientific">Actinidia rufa</name>
    <dbReference type="NCBI Taxonomy" id="165716"/>
    <lineage>
        <taxon>Eukaryota</taxon>
        <taxon>Viridiplantae</taxon>
        <taxon>Streptophyta</taxon>
        <taxon>Embryophyta</taxon>
        <taxon>Tracheophyta</taxon>
        <taxon>Spermatophyta</taxon>
        <taxon>Magnoliopsida</taxon>
        <taxon>eudicotyledons</taxon>
        <taxon>Gunneridae</taxon>
        <taxon>Pentapetalae</taxon>
        <taxon>asterids</taxon>
        <taxon>Ericales</taxon>
        <taxon>Actinidiaceae</taxon>
        <taxon>Actinidia</taxon>
    </lineage>
</organism>
<accession>A0A7J0HAE4</accession>
<keyword evidence="2" id="KW-1185">Reference proteome</keyword>
<evidence type="ECO:0000313" key="2">
    <source>
        <dbReference type="Proteomes" id="UP000585474"/>
    </source>
</evidence>
<name>A0A7J0HAE4_9ERIC</name>
<sequence>MTKLHKTLTTRDCAWSMRGWDAQSLTGSAIATLECIGRCNGWTAQDYTGLCEDGCVVMEAVAHGLETWTARGWLDYAATAWPYVYACEAAWLQYNYAKPARRMRKVAQLFVRLLRKATLGQAVHWTSGCGCIGLDCACCAGLLGIRLVVAGALDWSARGCAVCTGARADDSVLGCCWAAAGGLGFRLL</sequence>
<gene>
    <name evidence="1" type="ORF">Acr_28g0007510</name>
</gene>
<reference evidence="1 2" key="1">
    <citation type="submission" date="2019-07" db="EMBL/GenBank/DDBJ databases">
        <title>De Novo Assembly of kiwifruit Actinidia rufa.</title>
        <authorList>
            <person name="Sugita-Konishi S."/>
            <person name="Sato K."/>
            <person name="Mori E."/>
            <person name="Abe Y."/>
            <person name="Kisaki G."/>
            <person name="Hamano K."/>
            <person name="Suezawa K."/>
            <person name="Otani M."/>
            <person name="Fukuda T."/>
            <person name="Manabe T."/>
            <person name="Gomi K."/>
            <person name="Tabuchi M."/>
            <person name="Akimitsu K."/>
            <person name="Kataoka I."/>
        </authorList>
    </citation>
    <scope>NUCLEOTIDE SEQUENCE [LARGE SCALE GENOMIC DNA]</scope>
    <source>
        <strain evidence="2">cv. Fuchu</strain>
    </source>
</reference>
<proteinExistence type="predicted"/>
<evidence type="ECO:0000313" key="1">
    <source>
        <dbReference type="EMBL" id="GFZ20046.1"/>
    </source>
</evidence>
<dbReference type="Proteomes" id="UP000585474">
    <property type="component" value="Unassembled WGS sequence"/>
</dbReference>